<dbReference type="OrthoDB" id="2274644at2759"/>
<feature type="region of interest" description="Disordered" evidence="1">
    <location>
        <begin position="117"/>
        <end position="139"/>
    </location>
</feature>
<dbReference type="Proteomes" id="UP000276834">
    <property type="component" value="Unassembled WGS sequence"/>
</dbReference>
<gene>
    <name evidence="2" type="ORF">DV515_00019496</name>
</gene>
<evidence type="ECO:0000313" key="2">
    <source>
        <dbReference type="EMBL" id="RLV62262.1"/>
    </source>
</evidence>
<protein>
    <submittedName>
        <fullName evidence="2">Uncharacterized protein</fullName>
    </submittedName>
</protein>
<proteinExistence type="predicted"/>
<evidence type="ECO:0000313" key="3">
    <source>
        <dbReference type="Proteomes" id="UP000276834"/>
    </source>
</evidence>
<organism evidence="2 3">
    <name type="scientific">Chloebia gouldiae</name>
    <name type="common">Gouldian finch</name>
    <name type="synonym">Erythrura gouldiae</name>
    <dbReference type="NCBI Taxonomy" id="44316"/>
    <lineage>
        <taxon>Eukaryota</taxon>
        <taxon>Metazoa</taxon>
        <taxon>Chordata</taxon>
        <taxon>Craniata</taxon>
        <taxon>Vertebrata</taxon>
        <taxon>Euteleostomi</taxon>
        <taxon>Archelosauria</taxon>
        <taxon>Archosauria</taxon>
        <taxon>Dinosauria</taxon>
        <taxon>Saurischia</taxon>
        <taxon>Theropoda</taxon>
        <taxon>Coelurosauria</taxon>
        <taxon>Aves</taxon>
        <taxon>Neognathae</taxon>
        <taxon>Neoaves</taxon>
        <taxon>Telluraves</taxon>
        <taxon>Australaves</taxon>
        <taxon>Passeriformes</taxon>
        <taxon>Passeroidea</taxon>
        <taxon>Passeridae</taxon>
        <taxon>Chloebia</taxon>
    </lineage>
</organism>
<evidence type="ECO:0000256" key="1">
    <source>
        <dbReference type="SAM" id="MobiDB-lite"/>
    </source>
</evidence>
<keyword evidence="3" id="KW-1185">Reference proteome</keyword>
<accession>A0A3L8Q5A9</accession>
<dbReference type="AlphaFoldDB" id="A0A3L8Q5A9"/>
<feature type="compositionally biased region" description="Basic and acidic residues" evidence="1">
    <location>
        <begin position="124"/>
        <end position="139"/>
    </location>
</feature>
<reference evidence="2 3" key="1">
    <citation type="journal article" date="2018" name="Proc. R. Soc. B">
        <title>A non-coding region near Follistatin controls head colour polymorphism in the Gouldian finch.</title>
        <authorList>
            <person name="Toomey M.B."/>
            <person name="Marques C.I."/>
            <person name="Andrade P."/>
            <person name="Araujo P.M."/>
            <person name="Sabatino S."/>
            <person name="Gazda M.A."/>
            <person name="Afonso S."/>
            <person name="Lopes R.J."/>
            <person name="Corbo J.C."/>
            <person name="Carneiro M."/>
        </authorList>
    </citation>
    <scope>NUCLEOTIDE SEQUENCE [LARGE SCALE GENOMIC DNA]</scope>
    <source>
        <strain evidence="2">Red01</strain>
        <tissue evidence="2">Muscle</tissue>
    </source>
</reference>
<sequence length="139" mass="15111">MDREGLGVPRCIPDVSQVYPRCIPGVSQVYLRCIPGVSQVYPRCISGVSQVYPRCIPGVSRVYLRCIPGVSQLCPAVPSCAQMCTLRSSWRVPSQSGACEKRQPSPLAQSPVVWKSLHGKSRGNVKERNGMGKRGLDPG</sequence>
<dbReference type="EMBL" id="QUSF01009157">
    <property type="protein sequence ID" value="RLV62262.1"/>
    <property type="molecule type" value="Genomic_DNA"/>
</dbReference>
<comment type="caution">
    <text evidence="2">The sequence shown here is derived from an EMBL/GenBank/DDBJ whole genome shotgun (WGS) entry which is preliminary data.</text>
</comment>
<name>A0A3L8Q5A9_CHLGU</name>